<feature type="region of interest" description="Disordered" evidence="8">
    <location>
        <begin position="1"/>
        <end position="22"/>
    </location>
</feature>
<protein>
    <recommendedName>
        <fullName evidence="9">EF-hand domain-containing protein</fullName>
    </recommendedName>
</protein>
<evidence type="ECO:0000313" key="11">
    <source>
        <dbReference type="Proteomes" id="UP000007648"/>
    </source>
</evidence>
<evidence type="ECO:0000256" key="6">
    <source>
        <dbReference type="ARBA" id="ARBA00022837"/>
    </source>
</evidence>
<evidence type="ECO:0000259" key="9">
    <source>
        <dbReference type="PROSITE" id="PS50222"/>
    </source>
</evidence>
<reference evidence="10" key="3">
    <citation type="submission" date="2025-09" db="UniProtKB">
        <authorList>
            <consortium name="Ensembl"/>
        </authorList>
    </citation>
    <scope>IDENTIFICATION</scope>
</reference>
<accession>A0A7N4PLD0</accession>
<dbReference type="InterPro" id="IPR002048">
    <property type="entry name" value="EF_hand_dom"/>
</dbReference>
<evidence type="ECO:0000256" key="2">
    <source>
        <dbReference type="ARBA" id="ARBA00004496"/>
    </source>
</evidence>
<dbReference type="Proteomes" id="UP000007648">
    <property type="component" value="Unassembled WGS sequence"/>
</dbReference>
<dbReference type="InterPro" id="IPR018247">
    <property type="entry name" value="EF_Hand_1_Ca_BS"/>
</dbReference>
<reference evidence="10" key="2">
    <citation type="submission" date="2025-08" db="UniProtKB">
        <authorList>
            <consortium name="Ensembl"/>
        </authorList>
    </citation>
    <scope>IDENTIFICATION</scope>
</reference>
<evidence type="ECO:0000256" key="5">
    <source>
        <dbReference type="ARBA" id="ARBA00022737"/>
    </source>
</evidence>
<dbReference type="PROSITE" id="PS00018">
    <property type="entry name" value="EF_HAND_1"/>
    <property type="match status" value="1"/>
</dbReference>
<dbReference type="InterPro" id="IPR011992">
    <property type="entry name" value="EF-hand-dom_pair"/>
</dbReference>
<evidence type="ECO:0000256" key="3">
    <source>
        <dbReference type="ARBA" id="ARBA00022490"/>
    </source>
</evidence>
<dbReference type="PANTHER" id="PTHR46735:SF3">
    <property type="entry name" value="CALPAIN SMALL SUBUNIT 1-RELATED"/>
    <property type="match status" value="1"/>
</dbReference>
<comment type="subcellular location">
    <subcellularLocation>
        <location evidence="2">Cytoplasm</location>
    </subcellularLocation>
    <subcellularLocation>
        <location evidence="1">Endomembrane system</location>
    </subcellularLocation>
</comment>
<sequence>MFLFPSEERKKPGRSGRTAKAKTVKVVGDKVPVLYRPEPPPPKFHFSKIKASENEETHQFRKQFVKLSGDKMEVSAFELLEILNKAVKRRLDFRSMELGLHNCRMMVASMDSDATGKIGFEEFKYLWNNLKKWLVIFKDRSRDRTQIIRGQDLPKALGTAGFQLRQELYDVIINRYANEDGNLEFESFISCLLRLDAMFRAFKSLEKDDREEINVYLHEWLQLTMYT</sequence>
<dbReference type="AlphaFoldDB" id="A0A7N4PLD0"/>
<dbReference type="PANTHER" id="PTHR46735">
    <property type="entry name" value="CALPAIN, SMALL SUBUNIT 1 A-RELATED"/>
    <property type="match status" value="1"/>
</dbReference>
<proteinExistence type="predicted"/>
<feature type="compositionally biased region" description="Basic and acidic residues" evidence="8">
    <location>
        <begin position="1"/>
        <end position="10"/>
    </location>
</feature>
<evidence type="ECO:0000256" key="1">
    <source>
        <dbReference type="ARBA" id="ARBA00004308"/>
    </source>
</evidence>
<dbReference type="GO" id="GO:0005509">
    <property type="term" value="F:calcium ion binding"/>
    <property type="evidence" value="ECO:0007669"/>
    <property type="project" value="InterPro"/>
</dbReference>
<dbReference type="GO" id="GO:0012505">
    <property type="term" value="C:endomembrane system"/>
    <property type="evidence" value="ECO:0007669"/>
    <property type="project" value="UniProtKB-SubCell"/>
</dbReference>
<keyword evidence="6" id="KW-0106">Calcium</keyword>
<dbReference type="InParanoid" id="A0A7N4PLD0"/>
<dbReference type="Ensembl" id="ENSSHAT00000031413.1">
    <property type="protein sequence ID" value="ENSSHAP00000039206.1"/>
    <property type="gene ID" value="ENSSHAG00000030901.1"/>
</dbReference>
<dbReference type="Gene3D" id="1.10.238.10">
    <property type="entry name" value="EF-hand"/>
    <property type="match status" value="1"/>
</dbReference>
<keyword evidence="3" id="KW-0963">Cytoplasm</keyword>
<dbReference type="GeneTree" id="ENSGT00940000155478"/>
<evidence type="ECO:0000313" key="10">
    <source>
        <dbReference type="Ensembl" id="ENSSHAP00000039206.1"/>
    </source>
</evidence>
<keyword evidence="4" id="KW-0479">Metal-binding</keyword>
<keyword evidence="11" id="KW-1185">Reference proteome</keyword>
<dbReference type="PROSITE" id="PS50222">
    <property type="entry name" value="EF_HAND_2"/>
    <property type="match status" value="1"/>
</dbReference>
<name>A0A7N4PLD0_SARHA</name>
<reference evidence="10 11" key="1">
    <citation type="journal article" date="2011" name="Proc. Natl. Acad. Sci. U.S.A.">
        <title>Genetic diversity and population structure of the endangered marsupial Sarcophilus harrisii (Tasmanian devil).</title>
        <authorList>
            <person name="Miller W."/>
            <person name="Hayes V.M."/>
            <person name="Ratan A."/>
            <person name="Petersen D.C."/>
            <person name="Wittekindt N.E."/>
            <person name="Miller J."/>
            <person name="Walenz B."/>
            <person name="Knight J."/>
            <person name="Qi J."/>
            <person name="Zhao F."/>
            <person name="Wang Q."/>
            <person name="Bedoya-Reina O.C."/>
            <person name="Katiyar N."/>
            <person name="Tomsho L.P."/>
            <person name="Kasson L.M."/>
            <person name="Hardie R.A."/>
            <person name="Woodbridge P."/>
            <person name="Tindall E.A."/>
            <person name="Bertelsen M.F."/>
            <person name="Dixon D."/>
            <person name="Pyecroft S."/>
            <person name="Helgen K.M."/>
            <person name="Lesk A.M."/>
            <person name="Pringle T.H."/>
            <person name="Patterson N."/>
            <person name="Zhang Y."/>
            <person name="Kreiss A."/>
            <person name="Woods G.M."/>
            <person name="Jones M.E."/>
            <person name="Schuster S.C."/>
        </authorList>
    </citation>
    <scope>NUCLEOTIDE SEQUENCE [LARGE SCALE GENOMIC DNA]</scope>
</reference>
<organism evidence="10 11">
    <name type="scientific">Sarcophilus harrisii</name>
    <name type="common">Tasmanian devil</name>
    <name type="synonym">Sarcophilus laniarius</name>
    <dbReference type="NCBI Taxonomy" id="9305"/>
    <lineage>
        <taxon>Eukaryota</taxon>
        <taxon>Metazoa</taxon>
        <taxon>Chordata</taxon>
        <taxon>Craniata</taxon>
        <taxon>Vertebrata</taxon>
        <taxon>Euteleostomi</taxon>
        <taxon>Mammalia</taxon>
        <taxon>Metatheria</taxon>
        <taxon>Dasyuromorphia</taxon>
        <taxon>Dasyuridae</taxon>
        <taxon>Sarcophilus</taxon>
    </lineage>
</organism>
<dbReference type="SUPFAM" id="SSF47473">
    <property type="entry name" value="EF-hand"/>
    <property type="match status" value="1"/>
</dbReference>
<feature type="domain" description="EF-hand" evidence="9">
    <location>
        <begin position="98"/>
        <end position="133"/>
    </location>
</feature>
<evidence type="ECO:0000256" key="7">
    <source>
        <dbReference type="ARBA" id="ARBA00023136"/>
    </source>
</evidence>
<evidence type="ECO:0000256" key="8">
    <source>
        <dbReference type="SAM" id="MobiDB-lite"/>
    </source>
</evidence>
<dbReference type="GO" id="GO:0110158">
    <property type="term" value="C:calpain complex"/>
    <property type="evidence" value="ECO:0007669"/>
    <property type="project" value="TreeGrafter"/>
</dbReference>
<dbReference type="CDD" id="cd16188">
    <property type="entry name" value="EFh_PEF_CPNS1_2"/>
    <property type="match status" value="1"/>
</dbReference>
<evidence type="ECO:0000256" key="4">
    <source>
        <dbReference type="ARBA" id="ARBA00022723"/>
    </source>
</evidence>
<feature type="compositionally biased region" description="Basic residues" evidence="8">
    <location>
        <begin position="11"/>
        <end position="22"/>
    </location>
</feature>
<keyword evidence="7" id="KW-0472">Membrane</keyword>
<keyword evidence="5" id="KW-0677">Repeat</keyword>